<keyword evidence="2" id="KW-1185">Reference proteome</keyword>
<dbReference type="EMBL" id="JABXBU010001863">
    <property type="protein sequence ID" value="KAF8783392.1"/>
    <property type="molecule type" value="Genomic_DNA"/>
</dbReference>
<protein>
    <submittedName>
        <fullName evidence="1">Uncharacterized protein</fullName>
    </submittedName>
</protein>
<gene>
    <name evidence="1" type="ORF">HNY73_013557</name>
</gene>
<dbReference type="AlphaFoldDB" id="A0A8T0F4G6"/>
<dbReference type="Proteomes" id="UP000807504">
    <property type="component" value="Unassembled WGS sequence"/>
</dbReference>
<dbReference type="PANTHER" id="PTHR10773:SF19">
    <property type="match status" value="1"/>
</dbReference>
<comment type="caution">
    <text evidence="1">The sequence shown here is derived from an EMBL/GenBank/DDBJ whole genome shotgun (WGS) entry which is preliminary data.</text>
</comment>
<reference evidence="1" key="1">
    <citation type="journal article" date="2020" name="bioRxiv">
        <title>Chromosome-level reference genome of the European wasp spider Argiope bruennichi: a resource for studies on range expansion and evolutionary adaptation.</title>
        <authorList>
            <person name="Sheffer M.M."/>
            <person name="Hoppe A."/>
            <person name="Krehenwinkel H."/>
            <person name="Uhl G."/>
            <person name="Kuss A.W."/>
            <person name="Jensen L."/>
            <person name="Jensen C."/>
            <person name="Gillespie R.G."/>
            <person name="Hoff K.J."/>
            <person name="Prost S."/>
        </authorList>
    </citation>
    <scope>NUCLEOTIDE SEQUENCE</scope>
</reference>
<accession>A0A8T0F4G6</accession>
<sequence>MAQSDYNGNYNYASGSEFGRLDHVLKAEVVGKDLRGQAEGSSRKTSENLVNDVKQHIQRFLQFESHYTRNHNPGRKYLNPELNARSMHNFYVDQCTLNQRPYVNEWIDRNIFKTQFNLYFHRPRKDAWIKCDMLNMKIKISCNIQEQQNLREQYEMHLINSEMARKSLHEDRNMVANNPENYFAFSFDLQKTLPYPKLTVTMAYYKRNMYVLNQGFHNFHNDEINMYVWDDTIAYRGAQEVASCCLKHLQTVTTPKHIIAYSDMHWPKWKHKFGLNVDENCSVQGQ</sequence>
<evidence type="ECO:0000313" key="1">
    <source>
        <dbReference type="EMBL" id="KAF8783392.1"/>
    </source>
</evidence>
<evidence type="ECO:0000313" key="2">
    <source>
        <dbReference type="Proteomes" id="UP000807504"/>
    </source>
</evidence>
<organism evidence="1 2">
    <name type="scientific">Argiope bruennichi</name>
    <name type="common">Wasp spider</name>
    <name type="synonym">Aranea bruennichi</name>
    <dbReference type="NCBI Taxonomy" id="94029"/>
    <lineage>
        <taxon>Eukaryota</taxon>
        <taxon>Metazoa</taxon>
        <taxon>Ecdysozoa</taxon>
        <taxon>Arthropoda</taxon>
        <taxon>Chelicerata</taxon>
        <taxon>Arachnida</taxon>
        <taxon>Araneae</taxon>
        <taxon>Araneomorphae</taxon>
        <taxon>Entelegynae</taxon>
        <taxon>Araneoidea</taxon>
        <taxon>Araneidae</taxon>
        <taxon>Argiope</taxon>
    </lineage>
</organism>
<name>A0A8T0F4G6_ARGBR</name>
<proteinExistence type="predicted"/>
<reference evidence="1" key="2">
    <citation type="submission" date="2020-06" db="EMBL/GenBank/DDBJ databases">
        <authorList>
            <person name="Sheffer M."/>
        </authorList>
    </citation>
    <scope>NUCLEOTIDE SEQUENCE</scope>
</reference>
<dbReference type="PANTHER" id="PTHR10773">
    <property type="entry name" value="DNA-DIRECTED RNA POLYMERASES I, II, AND III SUBUNIT RPABC2"/>
    <property type="match status" value="1"/>
</dbReference>